<feature type="region of interest" description="Disordered" evidence="1">
    <location>
        <begin position="105"/>
        <end position="174"/>
    </location>
</feature>
<dbReference type="Proteomes" id="UP000317303">
    <property type="component" value="Unassembled WGS sequence"/>
</dbReference>
<dbReference type="EMBL" id="VLJV01000002">
    <property type="protein sequence ID" value="TWH15966.1"/>
    <property type="molecule type" value="Genomic_DNA"/>
</dbReference>
<sequence>MSDLDTLHEHLNQAHAELVSADQQLATTSPRVAELDVAVRGAVATSTALADLVTTLIRQAPRTLGHTHPQTLDELLADLRAMHGCLITGTLLLAPACDDLHQLHTHHQQGTTMPTEETPTNDLADQQRPAHPEPTTTNHQLRRPEDTLEANPADIADQDHEQPLPHPDYDNPHH</sequence>
<dbReference type="OrthoDB" id="3695517at2"/>
<feature type="compositionally biased region" description="Polar residues" evidence="1">
    <location>
        <begin position="113"/>
        <end position="124"/>
    </location>
</feature>
<protein>
    <submittedName>
        <fullName evidence="2">Uncharacterized protein</fullName>
    </submittedName>
</protein>
<reference evidence="2 3" key="1">
    <citation type="submission" date="2019-07" db="EMBL/GenBank/DDBJ databases">
        <title>R&amp;d 2014.</title>
        <authorList>
            <person name="Klenk H.-P."/>
        </authorList>
    </citation>
    <scope>NUCLEOTIDE SEQUENCE [LARGE SCALE GENOMIC DNA]</scope>
    <source>
        <strain evidence="2 3">DSM 43194</strain>
    </source>
</reference>
<organism evidence="2 3">
    <name type="scientific">Prauserella rugosa</name>
    <dbReference type="NCBI Taxonomy" id="43354"/>
    <lineage>
        <taxon>Bacteria</taxon>
        <taxon>Bacillati</taxon>
        <taxon>Actinomycetota</taxon>
        <taxon>Actinomycetes</taxon>
        <taxon>Pseudonocardiales</taxon>
        <taxon>Pseudonocardiaceae</taxon>
        <taxon>Prauserella</taxon>
    </lineage>
</organism>
<evidence type="ECO:0000256" key="1">
    <source>
        <dbReference type="SAM" id="MobiDB-lite"/>
    </source>
</evidence>
<proteinExistence type="predicted"/>
<evidence type="ECO:0000313" key="2">
    <source>
        <dbReference type="EMBL" id="TWH15966.1"/>
    </source>
</evidence>
<feature type="compositionally biased region" description="Basic and acidic residues" evidence="1">
    <location>
        <begin position="157"/>
        <end position="174"/>
    </location>
</feature>
<accession>A0A660C3M1</accession>
<name>A0A660C3M1_9PSEU</name>
<comment type="caution">
    <text evidence="2">The sequence shown here is derived from an EMBL/GenBank/DDBJ whole genome shotgun (WGS) entry which is preliminary data.</text>
</comment>
<dbReference type="RefSeq" id="WP_036877617.1">
    <property type="nucleotide sequence ID" value="NZ_JOIJ01000025.1"/>
</dbReference>
<evidence type="ECO:0000313" key="3">
    <source>
        <dbReference type="Proteomes" id="UP000317303"/>
    </source>
</evidence>
<gene>
    <name evidence="2" type="ORF">JD82_04954</name>
</gene>
<dbReference type="AlphaFoldDB" id="A0A660C3M1"/>
<keyword evidence="3" id="KW-1185">Reference proteome</keyword>